<organism evidence="6 7">
    <name type="scientific">Phaseolus vulgaris</name>
    <name type="common">Kidney bean</name>
    <name type="synonym">French bean</name>
    <dbReference type="NCBI Taxonomy" id="3885"/>
    <lineage>
        <taxon>Eukaryota</taxon>
        <taxon>Viridiplantae</taxon>
        <taxon>Streptophyta</taxon>
        <taxon>Embryophyta</taxon>
        <taxon>Tracheophyta</taxon>
        <taxon>Spermatophyta</taxon>
        <taxon>Magnoliopsida</taxon>
        <taxon>eudicotyledons</taxon>
        <taxon>Gunneridae</taxon>
        <taxon>Pentapetalae</taxon>
        <taxon>rosids</taxon>
        <taxon>fabids</taxon>
        <taxon>Fabales</taxon>
        <taxon>Fabaceae</taxon>
        <taxon>Papilionoideae</taxon>
        <taxon>50 kb inversion clade</taxon>
        <taxon>NPAAA clade</taxon>
        <taxon>indigoferoid/millettioid clade</taxon>
        <taxon>Phaseoleae</taxon>
        <taxon>Phaseolus</taxon>
    </lineage>
</organism>
<dbReference type="GO" id="GO:0005506">
    <property type="term" value="F:iron ion binding"/>
    <property type="evidence" value="ECO:0007669"/>
    <property type="project" value="InterPro"/>
</dbReference>
<evidence type="ECO:0000313" key="7">
    <source>
        <dbReference type="Proteomes" id="UP000000226"/>
    </source>
</evidence>
<dbReference type="InterPro" id="IPR001128">
    <property type="entry name" value="Cyt_P450"/>
</dbReference>
<sequence length="144" mass="16801">MKQWFGDLTHDIVLRMVRGKPNYGASDDYAEGEARRYKKTMRDFMSLFGSLILAGSDTTMITLIWKERNVEEYIHRDGRVWSDPHEFKPGRFLTSHRDVDVKGQNSEFIPFGKISIGLTNLKATPLKVLLTRRLETKLYEDYII</sequence>
<evidence type="ECO:0000313" key="6">
    <source>
        <dbReference type="EMBL" id="ESW28845.1"/>
    </source>
</evidence>
<dbReference type="AlphaFoldDB" id="V7CHT3"/>
<evidence type="ECO:0000256" key="5">
    <source>
        <dbReference type="ARBA" id="ARBA00023033"/>
    </source>
</evidence>
<dbReference type="GO" id="GO:0004497">
    <property type="term" value="F:monooxygenase activity"/>
    <property type="evidence" value="ECO:0007669"/>
    <property type="project" value="UniProtKB-KW"/>
</dbReference>
<gene>
    <name evidence="6" type="ORF">PHAVU_002G022800g</name>
</gene>
<reference evidence="7" key="1">
    <citation type="journal article" date="2014" name="Nat. Genet.">
        <title>A reference genome for common bean and genome-wide analysis of dual domestications.</title>
        <authorList>
            <person name="Schmutz J."/>
            <person name="McClean P.E."/>
            <person name="Mamidi S."/>
            <person name="Wu G.A."/>
            <person name="Cannon S.B."/>
            <person name="Grimwood J."/>
            <person name="Jenkins J."/>
            <person name="Shu S."/>
            <person name="Song Q."/>
            <person name="Chavarro C."/>
            <person name="Torres-Torres M."/>
            <person name="Geffroy V."/>
            <person name="Moghaddam S.M."/>
            <person name="Gao D."/>
            <person name="Abernathy B."/>
            <person name="Barry K."/>
            <person name="Blair M."/>
            <person name="Brick M.A."/>
            <person name="Chovatia M."/>
            <person name="Gepts P."/>
            <person name="Goodstein D.M."/>
            <person name="Gonzales M."/>
            <person name="Hellsten U."/>
            <person name="Hyten D.L."/>
            <person name="Jia G."/>
            <person name="Kelly J.D."/>
            <person name="Kudrna D."/>
            <person name="Lee R."/>
            <person name="Richard M.M."/>
            <person name="Miklas P.N."/>
            <person name="Osorno J.M."/>
            <person name="Rodrigues J."/>
            <person name="Thareau V."/>
            <person name="Urrea C.A."/>
            <person name="Wang M."/>
            <person name="Yu Y."/>
            <person name="Zhang M."/>
            <person name="Wing R.A."/>
            <person name="Cregan P.B."/>
            <person name="Rokhsar D.S."/>
            <person name="Jackson S.A."/>
        </authorList>
    </citation>
    <scope>NUCLEOTIDE SEQUENCE [LARGE SCALE GENOMIC DNA]</scope>
    <source>
        <strain evidence="7">cv. G19833</strain>
    </source>
</reference>
<dbReference type="Gramene" id="ESW28845">
    <property type="protein sequence ID" value="ESW28845"/>
    <property type="gene ID" value="PHAVU_002G022800g"/>
</dbReference>
<dbReference type="SUPFAM" id="SSF48264">
    <property type="entry name" value="Cytochrome P450"/>
    <property type="match status" value="1"/>
</dbReference>
<accession>V7CHT3</accession>
<dbReference type="EMBL" id="CM002289">
    <property type="protein sequence ID" value="ESW28845.1"/>
    <property type="molecule type" value="Genomic_DNA"/>
</dbReference>
<dbReference type="InterPro" id="IPR036396">
    <property type="entry name" value="Cyt_P450_sf"/>
</dbReference>
<dbReference type="eggNOG" id="KOG0156">
    <property type="taxonomic scope" value="Eukaryota"/>
</dbReference>
<dbReference type="GO" id="GO:0020037">
    <property type="term" value="F:heme binding"/>
    <property type="evidence" value="ECO:0007669"/>
    <property type="project" value="InterPro"/>
</dbReference>
<dbReference type="Pfam" id="PF00067">
    <property type="entry name" value="p450"/>
    <property type="match status" value="1"/>
</dbReference>
<dbReference type="PANTHER" id="PTHR47947">
    <property type="entry name" value="CYTOCHROME P450 82C3-RELATED"/>
    <property type="match status" value="1"/>
</dbReference>
<keyword evidence="3" id="KW-0560">Oxidoreductase</keyword>
<keyword evidence="2" id="KW-0479">Metal-binding</keyword>
<dbReference type="PANTHER" id="PTHR47947:SF29">
    <property type="entry name" value="CYTOCHROME P450 CYP82D47-LIKE"/>
    <property type="match status" value="1"/>
</dbReference>
<dbReference type="GO" id="GO:0016705">
    <property type="term" value="F:oxidoreductase activity, acting on paired donors, with incorporation or reduction of molecular oxygen"/>
    <property type="evidence" value="ECO:0007669"/>
    <property type="project" value="InterPro"/>
</dbReference>
<evidence type="ECO:0000256" key="4">
    <source>
        <dbReference type="ARBA" id="ARBA00023004"/>
    </source>
</evidence>
<dbReference type="STRING" id="3885.V7CHT3"/>
<keyword evidence="7" id="KW-1185">Reference proteome</keyword>
<evidence type="ECO:0000256" key="1">
    <source>
        <dbReference type="ARBA" id="ARBA00022617"/>
    </source>
</evidence>
<dbReference type="OrthoDB" id="2789670at2759"/>
<evidence type="ECO:0000256" key="3">
    <source>
        <dbReference type="ARBA" id="ARBA00023002"/>
    </source>
</evidence>
<proteinExistence type="predicted"/>
<dbReference type="Gene3D" id="1.10.630.10">
    <property type="entry name" value="Cytochrome P450"/>
    <property type="match status" value="1"/>
</dbReference>
<dbReference type="Proteomes" id="UP000000226">
    <property type="component" value="Chromosome 2"/>
</dbReference>
<name>V7CHT3_PHAVU</name>
<keyword evidence="5" id="KW-0503">Monooxygenase</keyword>
<dbReference type="InterPro" id="IPR050651">
    <property type="entry name" value="Plant_Cytochrome_P450_Monoox"/>
</dbReference>
<keyword evidence="4" id="KW-0408">Iron</keyword>
<protein>
    <submittedName>
        <fullName evidence="6">Uncharacterized protein</fullName>
    </submittedName>
</protein>
<keyword evidence="1" id="KW-0349">Heme</keyword>
<evidence type="ECO:0000256" key="2">
    <source>
        <dbReference type="ARBA" id="ARBA00022723"/>
    </source>
</evidence>